<dbReference type="Proteomes" id="UP000600918">
    <property type="component" value="Unassembled WGS sequence"/>
</dbReference>
<sequence length="85" mass="9747">MSSGAIGKIQMILRVDIVCAVRQNFYRVRVASFRGRGEKWGEREGEEGWKETDESLERDGAQGRASEPGFREACCREGERCSYRR</sequence>
<evidence type="ECO:0000313" key="2">
    <source>
        <dbReference type="EMBL" id="KAF7423308.1"/>
    </source>
</evidence>
<name>A0A834P057_VESPE</name>
<reference evidence="2" key="1">
    <citation type="journal article" date="2020" name="G3 (Bethesda)">
        <title>High-Quality Assemblies for Three Invasive Social Wasps from the &lt;i&gt;Vespula&lt;/i&gt; Genus.</title>
        <authorList>
            <person name="Harrop T.W.R."/>
            <person name="Guhlin J."/>
            <person name="McLaughlin G.M."/>
            <person name="Permina E."/>
            <person name="Stockwell P."/>
            <person name="Gilligan J."/>
            <person name="Le Lec M.F."/>
            <person name="Gruber M.A.M."/>
            <person name="Quinn O."/>
            <person name="Lovegrove M."/>
            <person name="Duncan E.J."/>
            <person name="Remnant E.J."/>
            <person name="Van Eeckhoven J."/>
            <person name="Graham B."/>
            <person name="Knapp R.A."/>
            <person name="Langford K.W."/>
            <person name="Kronenberg Z."/>
            <person name="Press M.O."/>
            <person name="Eacker S.M."/>
            <person name="Wilson-Rankin E.E."/>
            <person name="Purcell J."/>
            <person name="Lester P.J."/>
            <person name="Dearden P.K."/>
        </authorList>
    </citation>
    <scope>NUCLEOTIDE SEQUENCE</scope>
    <source>
        <strain evidence="2">Volc-1</strain>
    </source>
</reference>
<feature type="region of interest" description="Disordered" evidence="1">
    <location>
        <begin position="39"/>
        <end position="66"/>
    </location>
</feature>
<accession>A0A834P057</accession>
<dbReference type="EMBL" id="JACSDY010000007">
    <property type="protein sequence ID" value="KAF7423308.1"/>
    <property type="molecule type" value="Genomic_DNA"/>
</dbReference>
<gene>
    <name evidence="2" type="ORF">H0235_008591</name>
</gene>
<feature type="compositionally biased region" description="Basic and acidic residues" evidence="1">
    <location>
        <begin position="39"/>
        <end position="61"/>
    </location>
</feature>
<proteinExistence type="predicted"/>
<keyword evidence="3" id="KW-1185">Reference proteome</keyword>
<dbReference type="AlphaFoldDB" id="A0A834P057"/>
<protein>
    <submittedName>
        <fullName evidence="2">Uncharacterized protein</fullName>
    </submittedName>
</protein>
<organism evidence="2 3">
    <name type="scientific">Vespula pensylvanica</name>
    <name type="common">Western yellow jacket</name>
    <name type="synonym">Wasp</name>
    <dbReference type="NCBI Taxonomy" id="30213"/>
    <lineage>
        <taxon>Eukaryota</taxon>
        <taxon>Metazoa</taxon>
        <taxon>Ecdysozoa</taxon>
        <taxon>Arthropoda</taxon>
        <taxon>Hexapoda</taxon>
        <taxon>Insecta</taxon>
        <taxon>Pterygota</taxon>
        <taxon>Neoptera</taxon>
        <taxon>Endopterygota</taxon>
        <taxon>Hymenoptera</taxon>
        <taxon>Apocrita</taxon>
        <taxon>Aculeata</taxon>
        <taxon>Vespoidea</taxon>
        <taxon>Vespidae</taxon>
        <taxon>Vespinae</taxon>
        <taxon>Vespula</taxon>
    </lineage>
</organism>
<evidence type="ECO:0000313" key="3">
    <source>
        <dbReference type="Proteomes" id="UP000600918"/>
    </source>
</evidence>
<comment type="caution">
    <text evidence="2">The sequence shown here is derived from an EMBL/GenBank/DDBJ whole genome shotgun (WGS) entry which is preliminary data.</text>
</comment>
<evidence type="ECO:0000256" key="1">
    <source>
        <dbReference type="SAM" id="MobiDB-lite"/>
    </source>
</evidence>